<sequence>MDSSYTHNTKPHKPNSGASRHEASSPTDLFSSAQVIANAAMSTFRHEPNKVNKSEAAAAADSLLHAASQYGHLEEKGFGKYIEKADQYLHQYAAPASRPPSHGNGPTQKYQEEEEYEEEHYTGHKQSAQPPSYGSGKVKKHQEEEYEDEEYPSHKPSARPPSYGSGKVTKHQEEEYEEEEEYSSHKPSGRPNSYAGGNTKKHQDEEEEGEGSGGGMGDYMKLAQGFLKSQGGAHSAGGNSDGAGIGDYMKLAQGFLGKR</sequence>
<evidence type="ECO:0000313" key="3">
    <source>
        <dbReference type="Proteomes" id="UP001151287"/>
    </source>
</evidence>
<reference evidence="2" key="1">
    <citation type="journal article" date="2022" name="Cell">
        <title>Repeat-based holocentromeres influence genome architecture and karyotype evolution.</title>
        <authorList>
            <person name="Hofstatter P.G."/>
            <person name="Thangavel G."/>
            <person name="Lux T."/>
            <person name="Neumann P."/>
            <person name="Vondrak T."/>
            <person name="Novak P."/>
            <person name="Zhang M."/>
            <person name="Costa L."/>
            <person name="Castellani M."/>
            <person name="Scott A."/>
            <person name="Toegelov H."/>
            <person name="Fuchs J."/>
            <person name="Mata-Sucre Y."/>
            <person name="Dias Y."/>
            <person name="Vanzela A.L.L."/>
            <person name="Huettel B."/>
            <person name="Almeida C.C.S."/>
            <person name="Simkova H."/>
            <person name="Souza G."/>
            <person name="Pedrosa-Harand A."/>
            <person name="Macas J."/>
            <person name="Mayer K.F.X."/>
            <person name="Houben A."/>
            <person name="Marques A."/>
        </authorList>
    </citation>
    <scope>NUCLEOTIDE SEQUENCE</scope>
    <source>
        <strain evidence="2">RhyBre1mFocal</strain>
    </source>
</reference>
<feature type="region of interest" description="Disordered" evidence="1">
    <location>
        <begin position="1"/>
        <end position="31"/>
    </location>
</feature>
<comment type="caution">
    <text evidence="2">The sequence shown here is derived from an EMBL/GenBank/DDBJ whole genome shotgun (WGS) entry which is preliminary data.</text>
</comment>
<accession>A0A9Q0C495</accession>
<feature type="region of interest" description="Disordered" evidence="1">
    <location>
        <begin position="91"/>
        <end position="219"/>
    </location>
</feature>
<gene>
    <name evidence="2" type="ORF">LUZ63_018408</name>
</gene>
<evidence type="ECO:0000256" key="1">
    <source>
        <dbReference type="SAM" id="MobiDB-lite"/>
    </source>
</evidence>
<dbReference type="PANTHER" id="PTHR35098:SF1">
    <property type="entry name" value="NODULIN-RELATED PROTEIN 2"/>
    <property type="match status" value="1"/>
</dbReference>
<dbReference type="InterPro" id="IPR040294">
    <property type="entry name" value="Nodulin-rel_1/2"/>
</dbReference>
<keyword evidence="3" id="KW-1185">Reference proteome</keyword>
<dbReference type="EMBL" id="JAMQYH010000005">
    <property type="protein sequence ID" value="KAJ1687018.1"/>
    <property type="molecule type" value="Genomic_DNA"/>
</dbReference>
<dbReference type="GO" id="GO:0010115">
    <property type="term" value="P:regulation of abscisic acid biosynthetic process"/>
    <property type="evidence" value="ECO:0007669"/>
    <property type="project" value="InterPro"/>
</dbReference>
<evidence type="ECO:0000313" key="2">
    <source>
        <dbReference type="EMBL" id="KAJ1687018.1"/>
    </source>
</evidence>
<organism evidence="2 3">
    <name type="scientific">Rhynchospora breviuscula</name>
    <dbReference type="NCBI Taxonomy" id="2022672"/>
    <lineage>
        <taxon>Eukaryota</taxon>
        <taxon>Viridiplantae</taxon>
        <taxon>Streptophyta</taxon>
        <taxon>Embryophyta</taxon>
        <taxon>Tracheophyta</taxon>
        <taxon>Spermatophyta</taxon>
        <taxon>Magnoliopsida</taxon>
        <taxon>Liliopsida</taxon>
        <taxon>Poales</taxon>
        <taxon>Cyperaceae</taxon>
        <taxon>Cyperoideae</taxon>
        <taxon>Rhynchosporeae</taxon>
        <taxon>Rhynchospora</taxon>
    </lineage>
</organism>
<name>A0A9Q0C495_9POAL</name>
<proteinExistence type="predicted"/>
<dbReference type="GO" id="GO:0009408">
    <property type="term" value="P:response to heat"/>
    <property type="evidence" value="ECO:0007669"/>
    <property type="project" value="InterPro"/>
</dbReference>
<dbReference type="PANTHER" id="PTHR35098">
    <property type="entry name" value="EXPRESSED PROTEIN"/>
    <property type="match status" value="1"/>
</dbReference>
<dbReference type="AlphaFoldDB" id="A0A9Q0C495"/>
<dbReference type="OrthoDB" id="695806at2759"/>
<protein>
    <submittedName>
        <fullName evidence="2">Uncharacterized protein</fullName>
    </submittedName>
</protein>
<dbReference type="Proteomes" id="UP001151287">
    <property type="component" value="Unassembled WGS sequence"/>
</dbReference>